<name>A0A1T4SS45_9BACT</name>
<gene>
    <name evidence="7" type="ORF">SAMN04488128_103413</name>
</gene>
<dbReference type="Gene3D" id="1.10.1740.10">
    <property type="match status" value="1"/>
</dbReference>
<dbReference type="PANTHER" id="PTHR43133:SF46">
    <property type="entry name" value="RNA POLYMERASE SIGMA-70 FACTOR ECF SUBFAMILY"/>
    <property type="match status" value="1"/>
</dbReference>
<dbReference type="CDD" id="cd06171">
    <property type="entry name" value="Sigma70_r4"/>
    <property type="match status" value="1"/>
</dbReference>
<protein>
    <submittedName>
        <fullName evidence="7">RNA polymerase sigma-70 factor, ECF subfamily</fullName>
    </submittedName>
</protein>
<dbReference type="Proteomes" id="UP000190367">
    <property type="component" value="Unassembled WGS sequence"/>
</dbReference>
<dbReference type="GO" id="GO:0006352">
    <property type="term" value="P:DNA-templated transcription initiation"/>
    <property type="evidence" value="ECO:0007669"/>
    <property type="project" value="InterPro"/>
</dbReference>
<dbReference type="InterPro" id="IPR013324">
    <property type="entry name" value="RNA_pol_sigma_r3/r4-like"/>
</dbReference>
<reference evidence="8" key="1">
    <citation type="submission" date="2017-02" db="EMBL/GenBank/DDBJ databases">
        <authorList>
            <person name="Varghese N."/>
            <person name="Submissions S."/>
        </authorList>
    </citation>
    <scope>NUCLEOTIDE SEQUENCE [LARGE SCALE GENOMIC DNA]</scope>
    <source>
        <strain evidence="8">DSM 22224</strain>
    </source>
</reference>
<proteinExistence type="inferred from homology"/>
<evidence type="ECO:0000256" key="1">
    <source>
        <dbReference type="ARBA" id="ARBA00010641"/>
    </source>
</evidence>
<dbReference type="Gene3D" id="1.10.10.10">
    <property type="entry name" value="Winged helix-like DNA-binding domain superfamily/Winged helix DNA-binding domain"/>
    <property type="match status" value="1"/>
</dbReference>
<dbReference type="AlphaFoldDB" id="A0A1T4SS45"/>
<evidence type="ECO:0000313" key="8">
    <source>
        <dbReference type="Proteomes" id="UP000190367"/>
    </source>
</evidence>
<dbReference type="EMBL" id="FUWZ01000003">
    <property type="protein sequence ID" value="SKA31130.1"/>
    <property type="molecule type" value="Genomic_DNA"/>
</dbReference>
<dbReference type="InterPro" id="IPR014327">
    <property type="entry name" value="RNA_pol_sigma70_bacteroid"/>
</dbReference>
<evidence type="ECO:0000256" key="4">
    <source>
        <dbReference type="ARBA" id="ARBA00023163"/>
    </source>
</evidence>
<dbReference type="Pfam" id="PF04542">
    <property type="entry name" value="Sigma70_r2"/>
    <property type="match status" value="1"/>
</dbReference>
<evidence type="ECO:0000256" key="2">
    <source>
        <dbReference type="ARBA" id="ARBA00023015"/>
    </source>
</evidence>
<feature type="domain" description="RNA polymerase sigma factor 70 region 4 type 2" evidence="6">
    <location>
        <begin position="126"/>
        <end position="175"/>
    </location>
</feature>
<dbReference type="SUPFAM" id="SSF88946">
    <property type="entry name" value="Sigma2 domain of RNA polymerase sigma factors"/>
    <property type="match status" value="1"/>
</dbReference>
<dbReference type="InterPro" id="IPR039425">
    <property type="entry name" value="RNA_pol_sigma-70-like"/>
</dbReference>
<organism evidence="7 8">
    <name type="scientific">Chitinophaga eiseniae</name>
    <dbReference type="NCBI Taxonomy" id="634771"/>
    <lineage>
        <taxon>Bacteria</taxon>
        <taxon>Pseudomonadati</taxon>
        <taxon>Bacteroidota</taxon>
        <taxon>Chitinophagia</taxon>
        <taxon>Chitinophagales</taxon>
        <taxon>Chitinophagaceae</taxon>
        <taxon>Chitinophaga</taxon>
    </lineage>
</organism>
<sequence>MCTVKIHEDRLLFSRIADGDEAAFRILYHRYNAVLSVSVRKMLRSEEAAAEVLQEVFLKVWQLRHTLDGIDNPAGWMYTIASNYSLSALRKIAREKIRVEAITHDDIEDNEDMTAAFRVKELQLHIRNAIDQLPASRREVFILNTQEGKSRKEIAAALDISEHTVKNQLVTARKFIREYLEQHTGDYLPVFLIGVLLRIF</sequence>
<dbReference type="NCBIfam" id="TIGR02985">
    <property type="entry name" value="Sig70_bacteroi1"/>
    <property type="match status" value="1"/>
</dbReference>
<dbReference type="Pfam" id="PF08281">
    <property type="entry name" value="Sigma70_r4_2"/>
    <property type="match status" value="1"/>
</dbReference>
<dbReference type="InterPro" id="IPR036388">
    <property type="entry name" value="WH-like_DNA-bd_sf"/>
</dbReference>
<dbReference type="InterPro" id="IPR013325">
    <property type="entry name" value="RNA_pol_sigma_r2"/>
</dbReference>
<feature type="domain" description="RNA polymerase sigma-70 region 2" evidence="5">
    <location>
        <begin position="27"/>
        <end position="94"/>
    </location>
</feature>
<keyword evidence="4" id="KW-0804">Transcription</keyword>
<dbReference type="GO" id="GO:0016987">
    <property type="term" value="F:sigma factor activity"/>
    <property type="evidence" value="ECO:0007669"/>
    <property type="project" value="UniProtKB-KW"/>
</dbReference>
<dbReference type="InterPro" id="IPR013249">
    <property type="entry name" value="RNA_pol_sigma70_r4_t2"/>
</dbReference>
<dbReference type="InterPro" id="IPR014284">
    <property type="entry name" value="RNA_pol_sigma-70_dom"/>
</dbReference>
<keyword evidence="2" id="KW-0805">Transcription regulation</keyword>
<evidence type="ECO:0000259" key="6">
    <source>
        <dbReference type="Pfam" id="PF08281"/>
    </source>
</evidence>
<accession>A0A1T4SS45</accession>
<dbReference type="NCBIfam" id="TIGR02937">
    <property type="entry name" value="sigma70-ECF"/>
    <property type="match status" value="1"/>
</dbReference>
<keyword evidence="3" id="KW-0731">Sigma factor</keyword>
<keyword evidence="8" id="KW-1185">Reference proteome</keyword>
<dbReference type="PANTHER" id="PTHR43133">
    <property type="entry name" value="RNA POLYMERASE ECF-TYPE SIGMA FACTO"/>
    <property type="match status" value="1"/>
</dbReference>
<comment type="similarity">
    <text evidence="1">Belongs to the sigma-70 factor family. ECF subfamily.</text>
</comment>
<dbReference type="SUPFAM" id="SSF88659">
    <property type="entry name" value="Sigma3 and sigma4 domains of RNA polymerase sigma factors"/>
    <property type="match status" value="1"/>
</dbReference>
<dbReference type="GO" id="GO:0003677">
    <property type="term" value="F:DNA binding"/>
    <property type="evidence" value="ECO:0007669"/>
    <property type="project" value="InterPro"/>
</dbReference>
<dbReference type="STRING" id="634771.SAMN04488128_103413"/>
<evidence type="ECO:0000256" key="3">
    <source>
        <dbReference type="ARBA" id="ARBA00023082"/>
    </source>
</evidence>
<dbReference type="InterPro" id="IPR007627">
    <property type="entry name" value="RNA_pol_sigma70_r2"/>
</dbReference>
<evidence type="ECO:0000313" key="7">
    <source>
        <dbReference type="EMBL" id="SKA31130.1"/>
    </source>
</evidence>
<evidence type="ECO:0000259" key="5">
    <source>
        <dbReference type="Pfam" id="PF04542"/>
    </source>
</evidence>